<accession>A0ABU2XWW2</accession>
<dbReference type="EMBL" id="JAVRFD010000053">
    <property type="protein sequence ID" value="MDT0550302.1"/>
    <property type="molecule type" value="Genomic_DNA"/>
</dbReference>
<comment type="caution">
    <text evidence="1">The sequence shown here is derived from an EMBL/GenBank/DDBJ whole genome shotgun (WGS) entry which is preliminary data.</text>
</comment>
<gene>
    <name evidence="1" type="ORF">RND15_47840</name>
</gene>
<name>A0ABU2XWW2_9ACTN</name>
<keyword evidence="2" id="KW-1185">Reference proteome</keyword>
<evidence type="ECO:0000313" key="1">
    <source>
        <dbReference type="EMBL" id="MDT0550302.1"/>
    </source>
</evidence>
<evidence type="ECO:0000313" key="2">
    <source>
        <dbReference type="Proteomes" id="UP001180754"/>
    </source>
</evidence>
<protein>
    <recommendedName>
        <fullName evidence="3">DDE superfamily endonuclease</fullName>
    </recommendedName>
</protein>
<evidence type="ECO:0008006" key="3">
    <source>
        <dbReference type="Google" id="ProtNLM"/>
    </source>
</evidence>
<reference evidence="1" key="1">
    <citation type="submission" date="2024-05" db="EMBL/GenBank/DDBJ databases">
        <title>30 novel species of actinomycetes from the DSMZ collection.</title>
        <authorList>
            <person name="Nouioui I."/>
        </authorList>
    </citation>
    <scope>NUCLEOTIDE SEQUENCE</scope>
    <source>
        <strain evidence="1">DSM 41529</strain>
    </source>
</reference>
<organism evidence="1 2">
    <name type="scientific">Streptomyces lonegramiae</name>
    <dbReference type="NCBI Taxonomy" id="3075524"/>
    <lineage>
        <taxon>Bacteria</taxon>
        <taxon>Bacillati</taxon>
        <taxon>Actinomycetota</taxon>
        <taxon>Actinomycetes</taxon>
        <taxon>Kitasatosporales</taxon>
        <taxon>Streptomycetaceae</taxon>
        <taxon>Streptomyces</taxon>
    </lineage>
</organism>
<sequence length="75" mass="8569">MVILWYTLAGHQPTDAAEHRSRARWYTTKTQPSFEDMTAKLRRVIIAHRFRGPRPHQATPQEIQAVLTAWAAAGT</sequence>
<dbReference type="RefSeq" id="WP_311730884.1">
    <property type="nucleotide sequence ID" value="NZ_JAVRFD010000053.1"/>
</dbReference>
<proteinExistence type="predicted"/>
<dbReference type="Proteomes" id="UP001180754">
    <property type="component" value="Unassembled WGS sequence"/>
</dbReference>